<dbReference type="Gene3D" id="3.40.50.300">
    <property type="entry name" value="P-loop containing nucleotide triphosphate hydrolases"/>
    <property type="match status" value="1"/>
</dbReference>
<dbReference type="Gene3D" id="1.25.40.20">
    <property type="entry name" value="Ankyrin repeat-containing domain"/>
    <property type="match status" value="1"/>
</dbReference>
<gene>
    <name evidence="6" type="ORF">X797_009863</name>
</gene>
<evidence type="ECO:0000256" key="1">
    <source>
        <dbReference type="ARBA" id="ARBA00022737"/>
    </source>
</evidence>
<reference evidence="6 7" key="1">
    <citation type="submission" date="2014-02" db="EMBL/GenBank/DDBJ databases">
        <title>The genome sequence of the entomopathogenic fungus Metarhizium robertsii ARSEF 2575.</title>
        <authorList>
            <person name="Giuliano Garisto Donzelli B."/>
            <person name="Roe B.A."/>
            <person name="Macmil S.L."/>
            <person name="Krasnoff S.B."/>
            <person name="Gibson D.M."/>
        </authorList>
    </citation>
    <scope>NUCLEOTIDE SEQUENCE [LARGE SCALE GENOMIC DNA]</scope>
    <source>
        <strain evidence="6 7">ARSEF 2575</strain>
    </source>
</reference>
<dbReference type="InterPro" id="IPR002110">
    <property type="entry name" value="Ankyrin_rpt"/>
</dbReference>
<dbReference type="OrthoDB" id="4870739at2759"/>
<feature type="region of interest" description="Disordered" evidence="4">
    <location>
        <begin position="1"/>
        <end position="29"/>
    </location>
</feature>
<dbReference type="Pfam" id="PF24809">
    <property type="entry name" value="DUF7708"/>
    <property type="match status" value="1"/>
</dbReference>
<dbReference type="eggNOG" id="KOG4177">
    <property type="taxonomic scope" value="Eukaryota"/>
</dbReference>
<keyword evidence="1" id="KW-0677">Repeat</keyword>
<name>A0A0A1UP07_9HYPO</name>
<evidence type="ECO:0000313" key="6">
    <source>
        <dbReference type="EMBL" id="EXU97098.1"/>
    </source>
</evidence>
<dbReference type="InterPro" id="IPR050889">
    <property type="entry name" value="Dendritic_Spine_Reg/Scaffold"/>
</dbReference>
<dbReference type="SUPFAM" id="SSF48403">
    <property type="entry name" value="Ankyrin repeat"/>
    <property type="match status" value="1"/>
</dbReference>
<accession>A0A0A1UP07</accession>
<comment type="caution">
    <text evidence="6">The sequence shown here is derived from an EMBL/GenBank/DDBJ whole genome shotgun (WGS) entry which is preliminary data.</text>
</comment>
<dbReference type="Proteomes" id="UP000030151">
    <property type="component" value="Unassembled WGS sequence"/>
</dbReference>
<feature type="repeat" description="ANK" evidence="3">
    <location>
        <begin position="1014"/>
        <end position="1047"/>
    </location>
</feature>
<dbReference type="PANTHER" id="PTHR24166">
    <property type="entry name" value="ROLLING PEBBLES, ISOFORM B"/>
    <property type="match status" value="1"/>
</dbReference>
<dbReference type="EMBL" id="JELW01000041">
    <property type="protein sequence ID" value="EXU97098.1"/>
    <property type="molecule type" value="Genomic_DNA"/>
</dbReference>
<evidence type="ECO:0000256" key="4">
    <source>
        <dbReference type="SAM" id="MobiDB-lite"/>
    </source>
</evidence>
<dbReference type="InterPro" id="IPR027417">
    <property type="entry name" value="P-loop_NTPase"/>
</dbReference>
<proteinExistence type="predicted"/>
<organism evidence="6 7">
    <name type="scientific">Metarhizium robertsii</name>
    <dbReference type="NCBI Taxonomy" id="568076"/>
    <lineage>
        <taxon>Eukaryota</taxon>
        <taxon>Fungi</taxon>
        <taxon>Dikarya</taxon>
        <taxon>Ascomycota</taxon>
        <taxon>Pezizomycotina</taxon>
        <taxon>Sordariomycetes</taxon>
        <taxon>Hypocreomycetidae</taxon>
        <taxon>Hypocreales</taxon>
        <taxon>Clavicipitaceae</taxon>
        <taxon>Metarhizium</taxon>
    </lineage>
</organism>
<dbReference type="InterPro" id="IPR036770">
    <property type="entry name" value="Ankyrin_rpt-contain_sf"/>
</dbReference>
<dbReference type="AlphaFoldDB" id="A0A0A1UP07"/>
<sequence>MSTPEDATLTENADSVTPRLVPSENGSVAEKEGKWTAALHALSDEERQLFQNLDAEKPALGILQYVLAATLKKKEDCLRKRRKVRIPGREIVIRDVLDKLSAWVTKFISIGDIIVQYDPVHAALPWAAVRFVLQVAVNDFETLDLALSSIERLVNYITISSIFEVQYLQPKHHHLDVYPQLFEAVETLHTNVLKFLGYLLRYFGSSTIARHLKSIVVSKKDIEAKFQPIEKSWRRVDEPSRLATAEKNEEEFEAHGCSAAKLSWTGVPGSGKTKLTSLVVDELVQTNKVAYFYCIPSPAEPHRVEQYREAIDGFSEFEDQAWSIEESDRVVLELLGEYPAVTIILDALDEVNYEERQTLMDLAESPNIYIDADENAEDIASFMQVAYFCLFLIPSSSTAGLMFRWVELQIQSLVPLKVAADNRNRLGKLPPTLEGSYWEIYNTILESGKHASKLAIFTFQWLLYGQKVITAHNFAAIASASLQIQEPNGEKRRSDSLEAITTGEILDVCANLVVLRNGVFVLANLSVREFLEGLTARSVDTMIAARGNAAIAAACLQLFLTRTEAAYDELQESAVADSPRDTRNTQSPIEEVMDSPTGTKGPQSDDAAESTTAEPALKKDGNDSIDDSSTPGADDYQSKATVKAQPPEPKPIHVKIATHMINSDDSHASTYSCVYWAQHVQALKELRTKHALTVLLTEFLVNAKDSKKVTISFQAWHALATVSNNPDDFPVESKFHDAVQDKPSPIWVACLYRWYELVEQISQFNRYDGINQARSIQSIEAPEEWDITQGDMTPLIYAAVSRDMKLTTLILDNIGMEIQLGESSIETNPLIGAAASGDGEMVSMLLERGHGGLEIEADSLRAAAGMGRPETMNLLLEHNGDLIQEAGYRALKLACARGQREAAAMLVEAGASTGRRVNLVASATYYSHYDVLKYLLDRQIGLSGIARLLSLAVSHGDDEGAAILRTHGAIRESVAVIRAIKAGTPRSAIRLIEAGFDVQRHHFLERDTPLHNRLGQTPLHLAAGRKGSYDTCKLLLDAEADTLIEDRTGHVPLDIAEQSADESVEDLIRSKMEELLRELQDWDKARAQTMTADNEPKDKELDETRSDGMNLYKTSKDAGSKLYMSILYCESLHAPKARNWCLWLLPSARQWPHSKSRVNHQLRTQFE</sequence>
<feature type="region of interest" description="Disordered" evidence="4">
    <location>
        <begin position="571"/>
        <end position="649"/>
    </location>
</feature>
<evidence type="ECO:0000313" key="7">
    <source>
        <dbReference type="Proteomes" id="UP000030151"/>
    </source>
</evidence>
<evidence type="ECO:0000259" key="5">
    <source>
        <dbReference type="Pfam" id="PF24809"/>
    </source>
</evidence>
<feature type="compositionally biased region" description="Polar residues" evidence="4">
    <location>
        <begin position="1"/>
        <end position="15"/>
    </location>
</feature>
<protein>
    <submittedName>
        <fullName evidence="6">Ankyrin repeat protein</fullName>
    </submittedName>
</protein>
<keyword evidence="2 3" id="KW-0040">ANK repeat</keyword>
<dbReference type="SMART" id="SM00248">
    <property type="entry name" value="ANK"/>
    <property type="match status" value="4"/>
</dbReference>
<evidence type="ECO:0000256" key="3">
    <source>
        <dbReference type="PROSITE-ProRule" id="PRU00023"/>
    </source>
</evidence>
<dbReference type="Pfam" id="PF00023">
    <property type="entry name" value="Ank"/>
    <property type="match status" value="1"/>
</dbReference>
<evidence type="ECO:0000256" key="2">
    <source>
        <dbReference type="ARBA" id="ARBA00023043"/>
    </source>
</evidence>
<dbReference type="PANTHER" id="PTHR24166:SF48">
    <property type="entry name" value="PROTEIN VAPYRIN"/>
    <property type="match status" value="1"/>
</dbReference>
<dbReference type="InterPro" id="IPR056125">
    <property type="entry name" value="DUF7708"/>
</dbReference>
<dbReference type="HOGENOM" id="CLU_000288_34_7_1"/>
<dbReference type="PROSITE" id="PS50088">
    <property type="entry name" value="ANK_REPEAT"/>
    <property type="match status" value="1"/>
</dbReference>
<feature type="domain" description="DUF7708" evidence="5">
    <location>
        <begin position="96"/>
        <end position="242"/>
    </location>
</feature>